<evidence type="ECO:0000256" key="2">
    <source>
        <dbReference type="ARBA" id="ARBA00009530"/>
    </source>
</evidence>
<dbReference type="PANTHER" id="PTHR21659">
    <property type="entry name" value="HYDROPHOBIC PROTEIN RCI2 LOW TEMPERATURE AND SALT RESPONSIVE PROTEIN LTI6 -RELATED"/>
    <property type="match status" value="1"/>
</dbReference>
<organism evidence="7 8">
    <name type="scientific">Cladophialophora chaetospira</name>
    <dbReference type="NCBI Taxonomy" id="386627"/>
    <lineage>
        <taxon>Eukaryota</taxon>
        <taxon>Fungi</taxon>
        <taxon>Dikarya</taxon>
        <taxon>Ascomycota</taxon>
        <taxon>Pezizomycotina</taxon>
        <taxon>Eurotiomycetes</taxon>
        <taxon>Chaetothyriomycetidae</taxon>
        <taxon>Chaetothyriales</taxon>
        <taxon>Herpotrichiellaceae</taxon>
        <taxon>Cladophialophora</taxon>
    </lineage>
</organism>
<gene>
    <name evidence="7" type="ORF">H2200_001374</name>
</gene>
<name>A0AA38XKR2_9EURO</name>
<keyword evidence="5 6" id="KW-0472">Membrane</keyword>
<dbReference type="AlphaFoldDB" id="A0AA38XKR2"/>
<evidence type="ECO:0000313" key="7">
    <source>
        <dbReference type="EMBL" id="KAJ9615299.1"/>
    </source>
</evidence>
<evidence type="ECO:0000256" key="6">
    <source>
        <dbReference type="SAM" id="Phobius"/>
    </source>
</evidence>
<sequence length="76" mass="8512">MARTVSSTSDVLLYFLALFLPPLSVFLKTGCNSDFFINILLSILGWIPGVIHAWWVISRHTRPAAVVVQQPPVARY</sequence>
<protein>
    <recommendedName>
        <fullName evidence="9">Plasma membrane proteolipid 3</fullName>
    </recommendedName>
</protein>
<comment type="caution">
    <text evidence="7">The sequence shown here is derived from an EMBL/GenBank/DDBJ whole genome shotgun (WGS) entry which is preliminary data.</text>
</comment>
<evidence type="ECO:0000256" key="1">
    <source>
        <dbReference type="ARBA" id="ARBA00004370"/>
    </source>
</evidence>
<proteinExistence type="inferred from homology"/>
<dbReference type="EMBL" id="JAPDRK010000002">
    <property type="protein sequence ID" value="KAJ9615299.1"/>
    <property type="molecule type" value="Genomic_DNA"/>
</dbReference>
<evidence type="ECO:0000256" key="5">
    <source>
        <dbReference type="ARBA" id="ARBA00023136"/>
    </source>
</evidence>
<evidence type="ECO:0000313" key="8">
    <source>
        <dbReference type="Proteomes" id="UP001172673"/>
    </source>
</evidence>
<reference evidence="7" key="1">
    <citation type="submission" date="2022-10" db="EMBL/GenBank/DDBJ databases">
        <title>Culturing micro-colonial fungi from biological soil crusts in the Mojave desert and describing Neophaeococcomyces mojavensis, and introducing the new genera and species Taxawa tesnikishii.</title>
        <authorList>
            <person name="Kurbessoian T."/>
            <person name="Stajich J.E."/>
        </authorList>
    </citation>
    <scope>NUCLEOTIDE SEQUENCE</scope>
    <source>
        <strain evidence="7">TK_41</strain>
    </source>
</reference>
<evidence type="ECO:0008006" key="9">
    <source>
        <dbReference type="Google" id="ProtNLM"/>
    </source>
</evidence>
<dbReference type="PANTHER" id="PTHR21659:SF112">
    <property type="entry name" value="PROTEIN SNA2-RELATED"/>
    <property type="match status" value="1"/>
</dbReference>
<evidence type="ECO:0000256" key="3">
    <source>
        <dbReference type="ARBA" id="ARBA00022692"/>
    </source>
</evidence>
<dbReference type="GO" id="GO:0016020">
    <property type="term" value="C:membrane"/>
    <property type="evidence" value="ECO:0007669"/>
    <property type="project" value="UniProtKB-SubCell"/>
</dbReference>
<keyword evidence="8" id="KW-1185">Reference proteome</keyword>
<accession>A0AA38XKR2</accession>
<comment type="similarity">
    <text evidence="2">Belongs to the UPF0057 (PMP3) family.</text>
</comment>
<feature type="transmembrane region" description="Helical" evidence="6">
    <location>
        <begin position="35"/>
        <end position="57"/>
    </location>
</feature>
<keyword evidence="3 6" id="KW-0812">Transmembrane</keyword>
<feature type="transmembrane region" description="Helical" evidence="6">
    <location>
        <begin position="12"/>
        <end position="29"/>
    </location>
</feature>
<dbReference type="Pfam" id="PF01679">
    <property type="entry name" value="Pmp3"/>
    <property type="match status" value="1"/>
</dbReference>
<comment type="subcellular location">
    <subcellularLocation>
        <location evidence="1">Membrane</location>
    </subcellularLocation>
</comment>
<evidence type="ECO:0000256" key="4">
    <source>
        <dbReference type="ARBA" id="ARBA00022989"/>
    </source>
</evidence>
<dbReference type="Proteomes" id="UP001172673">
    <property type="component" value="Unassembled WGS sequence"/>
</dbReference>
<keyword evidence="4 6" id="KW-1133">Transmembrane helix</keyword>
<dbReference type="InterPro" id="IPR000612">
    <property type="entry name" value="PMP3"/>
</dbReference>